<dbReference type="AlphaFoldDB" id="A0AAV7UH64"/>
<name>A0AAV7UH64_PLEWA</name>
<dbReference type="Proteomes" id="UP001066276">
    <property type="component" value="Chromosome 3_1"/>
</dbReference>
<dbReference type="EMBL" id="JANPWB010000005">
    <property type="protein sequence ID" value="KAJ1187680.1"/>
    <property type="molecule type" value="Genomic_DNA"/>
</dbReference>
<evidence type="ECO:0000313" key="3">
    <source>
        <dbReference type="Proteomes" id="UP001066276"/>
    </source>
</evidence>
<proteinExistence type="predicted"/>
<feature type="compositionally biased region" description="Basic and acidic residues" evidence="1">
    <location>
        <begin position="31"/>
        <end position="48"/>
    </location>
</feature>
<evidence type="ECO:0000313" key="2">
    <source>
        <dbReference type="EMBL" id="KAJ1187680.1"/>
    </source>
</evidence>
<keyword evidence="3" id="KW-1185">Reference proteome</keyword>
<feature type="region of interest" description="Disordered" evidence="1">
    <location>
        <begin position="14"/>
        <end position="107"/>
    </location>
</feature>
<protein>
    <submittedName>
        <fullName evidence="2">Uncharacterized protein</fullName>
    </submittedName>
</protein>
<organism evidence="2 3">
    <name type="scientific">Pleurodeles waltl</name>
    <name type="common">Iberian ribbed newt</name>
    <dbReference type="NCBI Taxonomy" id="8319"/>
    <lineage>
        <taxon>Eukaryota</taxon>
        <taxon>Metazoa</taxon>
        <taxon>Chordata</taxon>
        <taxon>Craniata</taxon>
        <taxon>Vertebrata</taxon>
        <taxon>Euteleostomi</taxon>
        <taxon>Amphibia</taxon>
        <taxon>Batrachia</taxon>
        <taxon>Caudata</taxon>
        <taxon>Salamandroidea</taxon>
        <taxon>Salamandridae</taxon>
        <taxon>Pleurodelinae</taxon>
        <taxon>Pleurodeles</taxon>
    </lineage>
</organism>
<gene>
    <name evidence="2" type="ORF">NDU88_004454</name>
</gene>
<feature type="compositionally biased region" description="Basic and acidic residues" evidence="1">
    <location>
        <begin position="74"/>
        <end position="88"/>
    </location>
</feature>
<sequence>MIECLKGTSKCGTSGCRDGVKNLEEDAGVWEAREQKGDADSDREENLDWRGTMGKTASRDEEEASESCSGQKAKQTDDNNRRPMEDALAHPVSGGTGFKQKKQKRDC</sequence>
<reference evidence="2" key="1">
    <citation type="journal article" date="2022" name="bioRxiv">
        <title>Sequencing and chromosome-scale assembly of the giantPleurodeles waltlgenome.</title>
        <authorList>
            <person name="Brown T."/>
            <person name="Elewa A."/>
            <person name="Iarovenko S."/>
            <person name="Subramanian E."/>
            <person name="Araus A.J."/>
            <person name="Petzold A."/>
            <person name="Susuki M."/>
            <person name="Suzuki K.-i.T."/>
            <person name="Hayashi T."/>
            <person name="Toyoda A."/>
            <person name="Oliveira C."/>
            <person name="Osipova E."/>
            <person name="Leigh N.D."/>
            <person name="Simon A."/>
            <person name="Yun M.H."/>
        </authorList>
    </citation>
    <scope>NUCLEOTIDE SEQUENCE</scope>
    <source>
        <strain evidence="2">20211129_DDA</strain>
        <tissue evidence="2">Liver</tissue>
    </source>
</reference>
<accession>A0AAV7UH64</accession>
<comment type="caution">
    <text evidence="2">The sequence shown here is derived from an EMBL/GenBank/DDBJ whole genome shotgun (WGS) entry which is preliminary data.</text>
</comment>
<evidence type="ECO:0000256" key="1">
    <source>
        <dbReference type="SAM" id="MobiDB-lite"/>
    </source>
</evidence>